<name>A0A9E7H2N4_9LILI</name>
<dbReference type="PANTHER" id="PTHR43851">
    <property type="match status" value="1"/>
</dbReference>
<reference evidence="3" key="1">
    <citation type="submission" date="2022-05" db="EMBL/GenBank/DDBJ databases">
        <title>The Musa troglodytarum L. genome provides insights into the mechanism of non-climacteric behaviour and enrichment of carotenoids.</title>
        <authorList>
            <person name="Wang J."/>
        </authorList>
    </citation>
    <scope>NUCLEOTIDE SEQUENCE</scope>
    <source>
        <tissue evidence="3">Leaf</tissue>
    </source>
</reference>
<feature type="signal peptide" evidence="1">
    <location>
        <begin position="1"/>
        <end position="15"/>
    </location>
</feature>
<dbReference type="EMBL" id="CP097510">
    <property type="protein sequence ID" value="URE25690.1"/>
    <property type="molecule type" value="Genomic_DNA"/>
</dbReference>
<dbReference type="GO" id="GO:0006744">
    <property type="term" value="P:ubiquinone biosynthetic process"/>
    <property type="evidence" value="ECO:0007669"/>
    <property type="project" value="TreeGrafter"/>
</dbReference>
<sequence length="60" mass="6475">MVLMILAALDVVRQGANVMPRKQLNDVLDAELGGPDWSSNLTSFDYEPIAAASIGQFVLI</sequence>
<proteinExistence type="predicted"/>
<dbReference type="Proteomes" id="UP001055439">
    <property type="component" value="Chromosome 8"/>
</dbReference>
<keyword evidence="4" id="KW-1185">Reference proteome</keyword>
<organism evidence="3 4">
    <name type="scientific">Musa troglodytarum</name>
    <name type="common">fe'i banana</name>
    <dbReference type="NCBI Taxonomy" id="320322"/>
    <lineage>
        <taxon>Eukaryota</taxon>
        <taxon>Viridiplantae</taxon>
        <taxon>Streptophyta</taxon>
        <taxon>Embryophyta</taxon>
        <taxon>Tracheophyta</taxon>
        <taxon>Spermatophyta</taxon>
        <taxon>Magnoliopsida</taxon>
        <taxon>Liliopsida</taxon>
        <taxon>Zingiberales</taxon>
        <taxon>Musaceae</taxon>
        <taxon>Musa</taxon>
    </lineage>
</organism>
<evidence type="ECO:0000259" key="2">
    <source>
        <dbReference type="Pfam" id="PF03109"/>
    </source>
</evidence>
<feature type="chain" id="PRO_5038783296" evidence="1">
    <location>
        <begin position="16"/>
        <end position="60"/>
    </location>
</feature>
<dbReference type="PANTHER" id="PTHR43851:SF3">
    <property type="entry name" value="COENZYME Q8"/>
    <property type="match status" value="1"/>
</dbReference>
<feature type="domain" description="ABC1 atypical kinase-like" evidence="2">
    <location>
        <begin position="12"/>
        <end position="56"/>
    </location>
</feature>
<gene>
    <name evidence="3" type="ORF">MUK42_12890</name>
</gene>
<protein>
    <submittedName>
        <fullName evidence="3">ABC1 family</fullName>
    </submittedName>
</protein>
<dbReference type="Pfam" id="PF03109">
    <property type="entry name" value="ABC1"/>
    <property type="match status" value="1"/>
</dbReference>
<evidence type="ECO:0000313" key="4">
    <source>
        <dbReference type="Proteomes" id="UP001055439"/>
    </source>
</evidence>
<dbReference type="OrthoDB" id="1921291at2759"/>
<dbReference type="AlphaFoldDB" id="A0A9E7H2N4"/>
<keyword evidence="1" id="KW-0732">Signal</keyword>
<evidence type="ECO:0000313" key="3">
    <source>
        <dbReference type="EMBL" id="URE25690.1"/>
    </source>
</evidence>
<dbReference type="InterPro" id="IPR004147">
    <property type="entry name" value="ABC1_dom"/>
</dbReference>
<dbReference type="InterPro" id="IPR051409">
    <property type="entry name" value="Atypical_kinase_ADCK"/>
</dbReference>
<evidence type="ECO:0000256" key="1">
    <source>
        <dbReference type="SAM" id="SignalP"/>
    </source>
</evidence>
<accession>A0A9E7H2N4</accession>